<evidence type="ECO:0000256" key="3">
    <source>
        <dbReference type="ARBA" id="ARBA00022490"/>
    </source>
</evidence>
<dbReference type="OrthoDB" id="9805215at2"/>
<dbReference type="FunFam" id="3.40.50.12160:FF:000003">
    <property type="entry name" value="CDK5 regulatory subunit-associated protein 1"/>
    <property type="match status" value="1"/>
</dbReference>
<evidence type="ECO:0000259" key="11">
    <source>
        <dbReference type="PROSITE" id="PS50926"/>
    </source>
</evidence>
<dbReference type="PROSITE" id="PS51918">
    <property type="entry name" value="RADICAL_SAM"/>
    <property type="match status" value="1"/>
</dbReference>
<feature type="binding site" evidence="10">
    <location>
        <position position="10"/>
    </location>
    <ligand>
        <name>[4Fe-4S] cluster</name>
        <dbReference type="ChEBI" id="CHEBI:49883"/>
        <label>1</label>
    </ligand>
</feature>
<keyword evidence="4 10" id="KW-0808">Transferase</keyword>
<dbReference type="InterPro" id="IPR023404">
    <property type="entry name" value="rSAM_horseshoe"/>
</dbReference>
<evidence type="ECO:0000313" key="14">
    <source>
        <dbReference type="EMBL" id="KXB53555.1"/>
    </source>
</evidence>
<comment type="function">
    <text evidence="10">Catalyzes the methylthiolation of an aspartic acid residue of ribosomal protein uS12.</text>
</comment>
<keyword evidence="14" id="KW-0687">Ribonucleoprotein</keyword>
<dbReference type="Pfam" id="PF18693">
    <property type="entry name" value="TRAM_2"/>
    <property type="match status" value="1"/>
</dbReference>
<evidence type="ECO:0000256" key="2">
    <source>
        <dbReference type="ARBA" id="ARBA00022485"/>
    </source>
</evidence>
<comment type="similarity">
    <text evidence="10">Belongs to the methylthiotransferase family. RimO subfamily.</text>
</comment>
<dbReference type="InterPro" id="IPR006638">
    <property type="entry name" value="Elp3/MiaA/NifB-like_rSAM"/>
</dbReference>
<dbReference type="Pfam" id="PF04055">
    <property type="entry name" value="Radical_SAM"/>
    <property type="match status" value="1"/>
</dbReference>
<dbReference type="NCBIfam" id="TIGR01125">
    <property type="entry name" value="30S ribosomal protein S12 methylthiotransferase RimO"/>
    <property type="match status" value="1"/>
</dbReference>
<dbReference type="SFLD" id="SFLDF00274">
    <property type="entry name" value="ribosomal_protein_S12_methylth"/>
    <property type="match status" value="1"/>
</dbReference>
<dbReference type="InterPro" id="IPR012340">
    <property type="entry name" value="NA-bd_OB-fold"/>
</dbReference>
<dbReference type="InterPro" id="IPR013848">
    <property type="entry name" value="Methylthiotransferase_N"/>
</dbReference>
<feature type="binding site" evidence="10">
    <location>
        <position position="46"/>
    </location>
    <ligand>
        <name>[4Fe-4S] cluster</name>
        <dbReference type="ChEBI" id="CHEBI:49883"/>
        <label>1</label>
    </ligand>
</feature>
<dbReference type="PROSITE" id="PS51449">
    <property type="entry name" value="MTTASE_N"/>
    <property type="match status" value="1"/>
</dbReference>
<dbReference type="HAMAP" id="MF_01865">
    <property type="entry name" value="MTTase_RimO"/>
    <property type="match status" value="1"/>
</dbReference>
<feature type="domain" description="TRAM" evidence="11">
    <location>
        <begin position="373"/>
        <end position="440"/>
    </location>
</feature>
<dbReference type="EMBL" id="LSDA01000140">
    <property type="protein sequence ID" value="KXB53555.1"/>
    <property type="molecule type" value="Genomic_DNA"/>
</dbReference>
<dbReference type="InterPro" id="IPR038135">
    <property type="entry name" value="Methylthiotransferase_N_sf"/>
</dbReference>
<dbReference type="CDD" id="cd01335">
    <property type="entry name" value="Radical_SAM"/>
    <property type="match status" value="1"/>
</dbReference>
<dbReference type="STRING" id="467210.HMPREF1866_02627"/>
<evidence type="ECO:0000256" key="1">
    <source>
        <dbReference type="ARBA" id="ARBA00003234"/>
    </source>
</evidence>
<proteinExistence type="inferred from homology"/>
<feature type="domain" description="Radical SAM core" evidence="13">
    <location>
        <begin position="140"/>
        <end position="370"/>
    </location>
</feature>
<dbReference type="InterPro" id="IPR007197">
    <property type="entry name" value="rSAM"/>
</dbReference>
<reference evidence="15" key="1">
    <citation type="submission" date="2016-01" db="EMBL/GenBank/DDBJ databases">
        <authorList>
            <person name="Mitreva M."/>
            <person name="Pepin K.H."/>
            <person name="Mihindukulasuriya K.A."/>
            <person name="Fulton R."/>
            <person name="Fronick C."/>
            <person name="O'Laughlin M."/>
            <person name="Miner T."/>
            <person name="Herter B."/>
            <person name="Rosa B.A."/>
            <person name="Cordes M."/>
            <person name="Tomlinson C."/>
            <person name="Wollam A."/>
            <person name="Palsikar V.B."/>
            <person name="Mardis E.R."/>
            <person name="Wilson R.K."/>
        </authorList>
    </citation>
    <scope>NUCLEOTIDE SEQUENCE [LARGE SCALE GENOMIC DNA]</scope>
    <source>
        <strain evidence="15">DNF00896</strain>
    </source>
</reference>
<dbReference type="GO" id="GO:0035597">
    <property type="term" value="F:tRNA-2-methylthio-N(6)-dimethylallyladenosine(37) synthase activity"/>
    <property type="evidence" value="ECO:0007669"/>
    <property type="project" value="UniProtKB-EC"/>
</dbReference>
<feature type="binding site" evidence="10">
    <location>
        <position position="154"/>
    </location>
    <ligand>
        <name>[4Fe-4S] cluster</name>
        <dbReference type="ChEBI" id="CHEBI:49883"/>
        <label>2</label>
        <note>4Fe-4S-S-AdoMet</note>
    </ligand>
</feature>
<dbReference type="InterPro" id="IPR020612">
    <property type="entry name" value="Methylthiotransferase_CS"/>
</dbReference>
<evidence type="ECO:0000313" key="15">
    <source>
        <dbReference type="Proteomes" id="UP000070394"/>
    </source>
</evidence>
<dbReference type="SMART" id="SM00729">
    <property type="entry name" value="Elp3"/>
    <property type="match status" value="1"/>
</dbReference>
<dbReference type="GO" id="GO:0103039">
    <property type="term" value="F:protein methylthiotransferase activity"/>
    <property type="evidence" value="ECO:0007669"/>
    <property type="project" value="UniProtKB-EC"/>
</dbReference>
<feature type="binding site" evidence="10">
    <location>
        <position position="158"/>
    </location>
    <ligand>
        <name>[4Fe-4S] cluster</name>
        <dbReference type="ChEBI" id="CHEBI:49883"/>
        <label>2</label>
        <note>4Fe-4S-S-AdoMet</note>
    </ligand>
</feature>
<dbReference type="InterPro" id="IPR005839">
    <property type="entry name" value="Methylthiotransferase"/>
</dbReference>
<dbReference type="SFLD" id="SFLDS00029">
    <property type="entry name" value="Radical_SAM"/>
    <property type="match status" value="1"/>
</dbReference>
<evidence type="ECO:0000256" key="8">
    <source>
        <dbReference type="ARBA" id="ARBA00023014"/>
    </source>
</evidence>
<evidence type="ECO:0000256" key="6">
    <source>
        <dbReference type="ARBA" id="ARBA00022723"/>
    </source>
</evidence>
<protein>
    <recommendedName>
        <fullName evidence="10">Ribosomal protein uS12 methylthiotransferase RimO</fullName>
        <shortName evidence="10">uS12 MTTase</shortName>
        <shortName evidence="10">uS12 methylthiotransferase</shortName>
        <ecNumber evidence="10">2.8.4.4</ecNumber>
    </recommendedName>
    <alternativeName>
        <fullName evidence="10">Ribosomal protein uS12 (aspartate-C(3))-methylthiotransferase</fullName>
    </alternativeName>
    <alternativeName>
        <fullName evidence="10">Ribosome maturation factor RimO</fullName>
    </alternativeName>
</protein>
<dbReference type="InterPro" id="IPR005840">
    <property type="entry name" value="Ribosomal_uS12_MeSTrfase_RimO"/>
</dbReference>
<dbReference type="FunFam" id="3.80.30.20:FF:000001">
    <property type="entry name" value="tRNA-2-methylthio-N(6)-dimethylallyladenosine synthase 2"/>
    <property type="match status" value="1"/>
</dbReference>
<dbReference type="SFLD" id="SFLDG01061">
    <property type="entry name" value="methylthiotransferase"/>
    <property type="match status" value="1"/>
</dbReference>
<gene>
    <name evidence="10" type="primary">rimO</name>
    <name evidence="14" type="ORF">HMPREF1866_02627</name>
</gene>
<keyword evidence="8 10" id="KW-0411">Iron-sulfur</keyword>
<dbReference type="Gene3D" id="2.40.50.140">
    <property type="entry name" value="Nucleic acid-binding proteins"/>
    <property type="match status" value="1"/>
</dbReference>
<evidence type="ECO:0000256" key="9">
    <source>
        <dbReference type="ARBA" id="ARBA00051425"/>
    </source>
</evidence>
<dbReference type="GO" id="GO:0005840">
    <property type="term" value="C:ribosome"/>
    <property type="evidence" value="ECO:0007669"/>
    <property type="project" value="UniProtKB-KW"/>
</dbReference>
<dbReference type="GO" id="GO:0046872">
    <property type="term" value="F:metal ion binding"/>
    <property type="evidence" value="ECO:0007669"/>
    <property type="project" value="UniProtKB-KW"/>
</dbReference>
<dbReference type="Gene3D" id="3.40.50.12160">
    <property type="entry name" value="Methylthiotransferase, N-terminal domain"/>
    <property type="match status" value="1"/>
</dbReference>
<sequence length="440" mass="49909">MKMSMVSLGCDKNTVDSEMMLGLMNEKGFEYTDIDEEAEVMIINTCGFIQSAKEESINAILEAARLKEEGNLKALIVTGCLAQRYKDEIIKEIPEVDALLGTSSFDKIVETVEDVLGGEIKNEFLDLDRLPSISKKRKNSTGGYYAYLKIAEGCNKNCTYCIIPSLRGNYRSYPLEDLIIQAKDLASQGIKELILVAQETTLYGVDLYKEKTLPKLLKELAKIDGIEWIRILYCYPEEITDELIDVIAKEDKVCKYLDIPIQHASDNILRRMARRTTHDDLVNIIGKLRKNIPDITLRTTIIAGFPGETEEDVNTVVDFIKQMKFERLGVFTYSEEEDTVAAGFDNQIDEDEKEARRDRIMRVQQEISQKNLQEKIGKTFKVLIEGKLPEENVYLGRTYMDVPGVDGYVFVNTDREYMSGDFCDVLITGSSEYDLIGDAL</sequence>
<dbReference type="InterPro" id="IPR058240">
    <property type="entry name" value="rSAM_sf"/>
</dbReference>
<dbReference type="NCBIfam" id="TIGR00089">
    <property type="entry name" value="MiaB/RimO family radical SAM methylthiotransferase"/>
    <property type="match status" value="1"/>
</dbReference>
<accession>A0A133ZDP7</accession>
<feature type="binding site" evidence="10">
    <location>
        <position position="80"/>
    </location>
    <ligand>
        <name>[4Fe-4S] cluster</name>
        <dbReference type="ChEBI" id="CHEBI:49883"/>
        <label>1</label>
    </ligand>
</feature>
<dbReference type="PANTHER" id="PTHR43837:SF1">
    <property type="entry name" value="RIBOSOMAL PROTEIN US12 METHYLTHIOTRANSFERASE RIMO"/>
    <property type="match status" value="1"/>
</dbReference>
<feature type="domain" description="MTTase N-terminal" evidence="12">
    <location>
        <begin position="1"/>
        <end position="117"/>
    </location>
</feature>
<keyword evidence="2 10" id="KW-0004">4Fe-4S</keyword>
<keyword evidence="7 10" id="KW-0408">Iron</keyword>
<dbReference type="RefSeq" id="WP_060932166.1">
    <property type="nucleotide sequence ID" value="NZ_KQ959848.1"/>
</dbReference>
<dbReference type="Pfam" id="PF00919">
    <property type="entry name" value="UPF0004"/>
    <property type="match status" value="1"/>
</dbReference>
<dbReference type="SFLD" id="SFLDG01082">
    <property type="entry name" value="B12-binding_domain_containing"/>
    <property type="match status" value="1"/>
</dbReference>
<comment type="cofactor">
    <cofactor evidence="10">
        <name>[4Fe-4S] cluster</name>
        <dbReference type="ChEBI" id="CHEBI:49883"/>
    </cofactor>
    <text evidence="10">Binds 2 [4Fe-4S] clusters. One cluster is coordinated with 3 cysteines and an exchangeable S-adenosyl-L-methionine.</text>
</comment>
<comment type="catalytic activity">
    <reaction evidence="10">
        <text>L-aspartate(89)-[ribosomal protein uS12]-hydrogen + (sulfur carrier)-SH + AH2 + 2 S-adenosyl-L-methionine = 3-methylsulfanyl-L-aspartate(89)-[ribosomal protein uS12]-hydrogen + (sulfur carrier)-H + 5'-deoxyadenosine + L-methionine + A + S-adenosyl-L-homocysteine + 2 H(+)</text>
        <dbReference type="Rhea" id="RHEA:37087"/>
        <dbReference type="Rhea" id="RHEA-COMP:10460"/>
        <dbReference type="Rhea" id="RHEA-COMP:10461"/>
        <dbReference type="Rhea" id="RHEA-COMP:14737"/>
        <dbReference type="Rhea" id="RHEA-COMP:14739"/>
        <dbReference type="ChEBI" id="CHEBI:13193"/>
        <dbReference type="ChEBI" id="CHEBI:15378"/>
        <dbReference type="ChEBI" id="CHEBI:17319"/>
        <dbReference type="ChEBI" id="CHEBI:17499"/>
        <dbReference type="ChEBI" id="CHEBI:29917"/>
        <dbReference type="ChEBI" id="CHEBI:29961"/>
        <dbReference type="ChEBI" id="CHEBI:57844"/>
        <dbReference type="ChEBI" id="CHEBI:57856"/>
        <dbReference type="ChEBI" id="CHEBI:59789"/>
        <dbReference type="ChEBI" id="CHEBI:64428"/>
        <dbReference type="ChEBI" id="CHEBI:73599"/>
        <dbReference type="EC" id="2.8.4.4"/>
    </reaction>
</comment>
<dbReference type="Proteomes" id="UP000070394">
    <property type="component" value="Unassembled WGS sequence"/>
</dbReference>
<feature type="binding site" evidence="10">
    <location>
        <position position="161"/>
    </location>
    <ligand>
        <name>[4Fe-4S] cluster</name>
        <dbReference type="ChEBI" id="CHEBI:49883"/>
        <label>2</label>
        <note>4Fe-4S-S-AdoMet</note>
    </ligand>
</feature>
<evidence type="ECO:0000256" key="5">
    <source>
        <dbReference type="ARBA" id="ARBA00022691"/>
    </source>
</evidence>
<comment type="function">
    <text evidence="1">Catalyzes the methylthiolation of N6-(dimethylallyl)adenosine (i(6)A), leading to the formation of 2-methylthio-N6-(dimethylallyl)adenosine (ms(2)i(6)A) at position 37 in tRNAs that read codons beginning with uridine.</text>
</comment>
<dbReference type="PROSITE" id="PS50926">
    <property type="entry name" value="TRAM"/>
    <property type="match status" value="1"/>
</dbReference>
<keyword evidence="15" id="KW-1185">Reference proteome</keyword>
<evidence type="ECO:0000259" key="13">
    <source>
        <dbReference type="PROSITE" id="PS51918"/>
    </source>
</evidence>
<keyword evidence="3 10" id="KW-0963">Cytoplasm</keyword>
<dbReference type="PROSITE" id="PS01278">
    <property type="entry name" value="MTTASE_RADICAL"/>
    <property type="match status" value="1"/>
</dbReference>
<evidence type="ECO:0000256" key="7">
    <source>
        <dbReference type="ARBA" id="ARBA00023004"/>
    </source>
</evidence>
<comment type="catalytic activity">
    <reaction evidence="9">
        <text>N(6)-dimethylallyladenosine(37) in tRNA + (sulfur carrier)-SH + AH2 + 2 S-adenosyl-L-methionine = 2-methylsulfanyl-N(6)-dimethylallyladenosine(37) in tRNA + (sulfur carrier)-H + 5'-deoxyadenosine + L-methionine + A + S-adenosyl-L-homocysteine + 2 H(+)</text>
        <dbReference type="Rhea" id="RHEA:37067"/>
        <dbReference type="Rhea" id="RHEA-COMP:10375"/>
        <dbReference type="Rhea" id="RHEA-COMP:10376"/>
        <dbReference type="Rhea" id="RHEA-COMP:14737"/>
        <dbReference type="Rhea" id="RHEA-COMP:14739"/>
        <dbReference type="ChEBI" id="CHEBI:13193"/>
        <dbReference type="ChEBI" id="CHEBI:15378"/>
        <dbReference type="ChEBI" id="CHEBI:17319"/>
        <dbReference type="ChEBI" id="CHEBI:17499"/>
        <dbReference type="ChEBI" id="CHEBI:29917"/>
        <dbReference type="ChEBI" id="CHEBI:57844"/>
        <dbReference type="ChEBI" id="CHEBI:57856"/>
        <dbReference type="ChEBI" id="CHEBI:59789"/>
        <dbReference type="ChEBI" id="CHEBI:64428"/>
        <dbReference type="ChEBI" id="CHEBI:74415"/>
        <dbReference type="ChEBI" id="CHEBI:74417"/>
        <dbReference type="EC" id="2.8.4.3"/>
    </reaction>
</comment>
<evidence type="ECO:0000259" key="12">
    <source>
        <dbReference type="PROSITE" id="PS51449"/>
    </source>
</evidence>
<comment type="caution">
    <text evidence="14">The sequence shown here is derived from an EMBL/GenBank/DDBJ whole genome shotgun (WGS) entry which is preliminary data.</text>
</comment>
<dbReference type="GO" id="GO:0035599">
    <property type="term" value="F:aspartic acid methylthiotransferase activity"/>
    <property type="evidence" value="ECO:0007669"/>
    <property type="project" value="TreeGrafter"/>
</dbReference>
<keyword evidence="5 10" id="KW-0949">S-adenosyl-L-methionine</keyword>
<dbReference type="AlphaFoldDB" id="A0A133ZDP7"/>
<dbReference type="InterPro" id="IPR002792">
    <property type="entry name" value="TRAM_dom"/>
</dbReference>
<dbReference type="Gene3D" id="3.80.30.20">
    <property type="entry name" value="tm_1862 like domain"/>
    <property type="match status" value="1"/>
</dbReference>
<organism evidence="14 15">
    <name type="scientific">Lachnoanaerobaculum saburreum</name>
    <dbReference type="NCBI Taxonomy" id="467210"/>
    <lineage>
        <taxon>Bacteria</taxon>
        <taxon>Bacillati</taxon>
        <taxon>Bacillota</taxon>
        <taxon>Clostridia</taxon>
        <taxon>Lachnospirales</taxon>
        <taxon>Lachnospiraceae</taxon>
        <taxon>Lachnoanaerobaculum</taxon>
    </lineage>
</organism>
<dbReference type="GO" id="GO:0051539">
    <property type="term" value="F:4 iron, 4 sulfur cluster binding"/>
    <property type="evidence" value="ECO:0007669"/>
    <property type="project" value="UniProtKB-UniRule"/>
</dbReference>
<dbReference type="GO" id="GO:0005829">
    <property type="term" value="C:cytosol"/>
    <property type="evidence" value="ECO:0007669"/>
    <property type="project" value="TreeGrafter"/>
</dbReference>
<comment type="subcellular location">
    <subcellularLocation>
        <location evidence="10">Cytoplasm</location>
    </subcellularLocation>
</comment>
<evidence type="ECO:0000256" key="10">
    <source>
        <dbReference type="HAMAP-Rule" id="MF_01865"/>
    </source>
</evidence>
<keyword evidence="14" id="KW-0689">Ribosomal protein</keyword>
<evidence type="ECO:0000256" key="4">
    <source>
        <dbReference type="ARBA" id="ARBA00022679"/>
    </source>
</evidence>
<name>A0A133ZDP7_9FIRM</name>
<dbReference type="SUPFAM" id="SSF102114">
    <property type="entry name" value="Radical SAM enzymes"/>
    <property type="match status" value="1"/>
</dbReference>
<keyword evidence="6 10" id="KW-0479">Metal-binding</keyword>
<dbReference type="EC" id="2.8.4.4" evidence="10"/>
<dbReference type="PANTHER" id="PTHR43837">
    <property type="entry name" value="RIBOSOMAL PROTEIN S12 METHYLTHIOTRANSFERASE RIMO"/>
    <property type="match status" value="1"/>
</dbReference>
<dbReference type="PATRIC" id="fig|467210.3.peg.2602"/>